<keyword evidence="17" id="KW-0472">Membrane</keyword>
<dbReference type="GO" id="GO:0044169">
    <property type="term" value="C:host cell rough endoplasmic reticulum membrane"/>
    <property type="evidence" value="ECO:0007669"/>
    <property type="project" value="UniProtKB-SubCell"/>
</dbReference>
<evidence type="ECO:0000256" key="3">
    <source>
        <dbReference type="ARBA" id="ARBA00004192"/>
    </source>
</evidence>
<proteinExistence type="predicted"/>
<comment type="subcellular location">
    <subcellularLocation>
        <location evidence="4">Host cell membrane</location>
        <topology evidence="4">Single-pass type II membrane protein</topology>
    </subcellularLocation>
    <subcellularLocation>
        <location evidence="3">Host cytoplasm</location>
    </subcellularLocation>
    <subcellularLocation>
        <location evidence="1">Host nucleus membrane</location>
        <topology evidence="1">Single-pass type II membrane protein</topology>
    </subcellularLocation>
    <subcellularLocation>
        <location evidence="2">Host rough endoplasmic reticulum membrane</location>
        <topology evidence="2">Single-pass type II membrane protein</topology>
    </subcellularLocation>
</comment>
<dbReference type="GO" id="GO:0015267">
    <property type="term" value="F:channel activity"/>
    <property type="evidence" value="ECO:0007669"/>
    <property type="project" value="UniProtKB-KW"/>
</dbReference>
<evidence type="ECO:0000256" key="9">
    <source>
        <dbReference type="ARBA" id="ARBA00022562"/>
    </source>
</evidence>
<keyword evidence="20" id="KW-0407">Ion channel</keyword>
<evidence type="ECO:0000256" key="18">
    <source>
        <dbReference type="ARBA" id="ARBA00023184"/>
    </source>
</evidence>
<keyword evidence="14" id="KW-1133">Transmembrane helix</keyword>
<comment type="function">
    <text evidence="21">Alters the structure of the nuclear envelope by interacting with host CBX5 and disrupting CBX5 association with LBR. Involved in the perinuclear-nuclear localization of the capsid protein VP1 during virion assembly and maturation. Plays an important role in the release of progeny virions from infected cells and in viral propagation, probably by acting as a viral ionic channel in the host plasma membrane. Allows influx of extracellular calcium ions in the host cell. May contribute to viral genome transcription and translation of viral late proteins.</text>
</comment>
<evidence type="ECO:0000313" key="23">
    <source>
        <dbReference type="Proteomes" id="UP000167770"/>
    </source>
</evidence>
<dbReference type="InterPro" id="IPR002643">
    <property type="entry name" value="Polyoma_agno"/>
</dbReference>
<keyword evidence="18" id="KW-1038">Host endoplasmic reticulum</keyword>
<evidence type="ECO:0000256" key="14">
    <source>
        <dbReference type="ARBA" id="ARBA00022989"/>
    </source>
</evidence>
<evidence type="ECO:0000256" key="4">
    <source>
        <dbReference type="ARBA" id="ARBA00004336"/>
    </source>
</evidence>
<evidence type="ECO:0000256" key="15">
    <source>
        <dbReference type="ARBA" id="ARBA00023039"/>
    </source>
</evidence>
<evidence type="ECO:0000256" key="1">
    <source>
        <dbReference type="ARBA" id="ARBA00004108"/>
    </source>
</evidence>
<keyword evidence="7" id="KW-1032">Host cell membrane</keyword>
<protein>
    <recommendedName>
        <fullName evidence="5">Agnoprotein</fullName>
    </recommendedName>
</protein>
<sequence>MVLRRLSRQASVKVRRSWTESKKTAQRLFVFVLELLLQFCEGEDTVDGKRKKPKRLTEKPES</sequence>
<evidence type="ECO:0000313" key="22">
    <source>
        <dbReference type="EMBL" id="ABU86075.1"/>
    </source>
</evidence>
<keyword evidence="6" id="KW-0813">Transport</keyword>
<keyword evidence="9" id="KW-1048">Host nucleus</keyword>
<accession>A7XWN1</accession>
<dbReference type="EMBL" id="EF579664">
    <property type="protein sequence ID" value="ABU86075.1"/>
    <property type="molecule type" value="Genomic_DNA"/>
</dbReference>
<evidence type="ECO:0000256" key="6">
    <source>
        <dbReference type="ARBA" id="ARBA00022448"/>
    </source>
</evidence>
<evidence type="ECO:0000256" key="17">
    <source>
        <dbReference type="ARBA" id="ARBA00023136"/>
    </source>
</evidence>
<evidence type="ECO:0000256" key="7">
    <source>
        <dbReference type="ARBA" id="ARBA00022511"/>
    </source>
</evidence>
<keyword evidence="10" id="KW-0945">Host-virus interaction</keyword>
<dbReference type="GO" id="GO:0003677">
    <property type="term" value="F:DNA binding"/>
    <property type="evidence" value="ECO:0007669"/>
    <property type="project" value="InterPro"/>
</dbReference>
<keyword evidence="15" id="KW-1182">Viral ion channel</keyword>
<evidence type="ECO:0000256" key="16">
    <source>
        <dbReference type="ARBA" id="ARBA00023065"/>
    </source>
</evidence>
<dbReference type="Proteomes" id="UP000167770">
    <property type="component" value="Genome"/>
</dbReference>
<evidence type="ECO:0000256" key="19">
    <source>
        <dbReference type="ARBA" id="ARBA00023200"/>
    </source>
</evidence>
<reference evidence="22 23" key="1">
    <citation type="journal article" date="2008" name="Virology">
        <title>Recovery of strains of the polyomavirus SV40 from rhesus monkey kidney cells dating from the 1950s to the early 1960s.</title>
        <authorList>
            <person name="Peden K."/>
            <person name="Sheng L."/>
            <person name="Omeir R."/>
            <person name="Yacobucci M."/>
            <person name="Klutch M."/>
            <person name="Laassri M."/>
            <person name="Chumakov K."/>
            <person name="Pal A."/>
            <person name="Murata H."/>
            <person name="Lewis A.M.Jr."/>
        </authorList>
    </citation>
    <scope>NUCLEOTIDE SEQUENCE [LARGE SCALE GENOMIC DNA]</scope>
    <source>
        <strain evidence="22">SV40</strain>
    </source>
</reference>
<organismHost>
    <name type="scientific">Macaca</name>
    <name type="common">macaques</name>
    <dbReference type="NCBI Taxonomy" id="9539"/>
</organismHost>
<keyword evidence="8" id="KW-0597">Phosphoprotein</keyword>
<evidence type="ECO:0000256" key="8">
    <source>
        <dbReference type="ARBA" id="ARBA00022553"/>
    </source>
</evidence>
<evidence type="ECO:0000256" key="20">
    <source>
        <dbReference type="ARBA" id="ARBA00023303"/>
    </source>
</evidence>
<evidence type="ECO:0000256" key="10">
    <source>
        <dbReference type="ARBA" id="ARBA00022581"/>
    </source>
</evidence>
<evidence type="ECO:0000256" key="12">
    <source>
        <dbReference type="ARBA" id="ARBA00022870"/>
    </source>
</evidence>
<organism evidence="22 23">
    <name type="scientific">Simian virus 40</name>
    <name type="common">SV40</name>
    <dbReference type="NCBI Taxonomy" id="1891767"/>
    <lineage>
        <taxon>Viruses</taxon>
        <taxon>Monodnaviria</taxon>
        <taxon>Shotokuvirae</taxon>
        <taxon>Cossaviricota</taxon>
        <taxon>Papovaviricetes</taxon>
        <taxon>Sepolyvirales</taxon>
        <taxon>Polyomaviridae</taxon>
        <taxon>Betapolyomavirus</taxon>
    </lineage>
</organism>
<evidence type="ECO:0000256" key="2">
    <source>
        <dbReference type="ARBA" id="ARBA00004118"/>
    </source>
</evidence>
<name>A7XWN1_SV40</name>
<keyword evidence="13" id="KW-0735">Signal-anchor</keyword>
<keyword evidence="11" id="KW-0812">Transmembrane</keyword>
<dbReference type="GO" id="GO:0044200">
    <property type="term" value="C:host cell nuclear membrane"/>
    <property type="evidence" value="ECO:0007669"/>
    <property type="project" value="UniProtKB-SubCell"/>
</dbReference>
<evidence type="ECO:0000256" key="21">
    <source>
        <dbReference type="ARBA" id="ARBA00024711"/>
    </source>
</evidence>
<evidence type="ECO:0000256" key="13">
    <source>
        <dbReference type="ARBA" id="ARBA00022968"/>
    </source>
</evidence>
<evidence type="ECO:0000256" key="11">
    <source>
        <dbReference type="ARBA" id="ARBA00022692"/>
    </source>
</evidence>
<keyword evidence="16" id="KW-0406">Ion transport</keyword>
<keyword evidence="12" id="KW-1043">Host membrane</keyword>
<dbReference type="GO" id="GO:0034220">
    <property type="term" value="P:monoatomic ion transmembrane transport"/>
    <property type="evidence" value="ECO:0007669"/>
    <property type="project" value="UniProtKB-KW"/>
</dbReference>
<keyword evidence="19" id="KW-1035">Host cytoplasm</keyword>
<evidence type="ECO:0000256" key="5">
    <source>
        <dbReference type="ARBA" id="ARBA00018275"/>
    </source>
</evidence>
<dbReference type="Pfam" id="PF01736">
    <property type="entry name" value="Polyoma_agno"/>
    <property type="match status" value="1"/>
</dbReference>
<dbReference type="GO" id="GO:0020002">
    <property type="term" value="C:host cell plasma membrane"/>
    <property type="evidence" value="ECO:0007669"/>
    <property type="project" value="UniProtKB-SubCell"/>
</dbReference>